<dbReference type="Proteomes" id="UP000002724">
    <property type="component" value="Chromosome"/>
</dbReference>
<dbReference type="KEGG" id="pph:Ppha_0986"/>
<dbReference type="OrthoDB" id="1357763at2"/>
<evidence type="ECO:0000313" key="4">
    <source>
        <dbReference type="Proteomes" id="UP000002724"/>
    </source>
</evidence>
<dbReference type="InterPro" id="IPR050807">
    <property type="entry name" value="TransReg_Diox_bact_type"/>
</dbReference>
<dbReference type="GO" id="GO:0003677">
    <property type="term" value="F:DNA binding"/>
    <property type="evidence" value="ECO:0007669"/>
    <property type="project" value="UniProtKB-KW"/>
</dbReference>
<name>B4SFL5_PELPB</name>
<dbReference type="PANTHER" id="PTHR46797">
    <property type="entry name" value="HTH-TYPE TRANSCRIPTIONAL REGULATOR"/>
    <property type="match status" value="1"/>
</dbReference>
<proteinExistence type="predicted"/>
<dbReference type="SUPFAM" id="SSF47413">
    <property type="entry name" value="lambda repressor-like DNA-binding domains"/>
    <property type="match status" value="1"/>
</dbReference>
<dbReference type="CDD" id="cd00093">
    <property type="entry name" value="HTH_XRE"/>
    <property type="match status" value="1"/>
</dbReference>
<evidence type="ECO:0000313" key="3">
    <source>
        <dbReference type="EMBL" id="ACF43270.1"/>
    </source>
</evidence>
<dbReference type="RefSeq" id="WP_012507764.1">
    <property type="nucleotide sequence ID" value="NC_011060.1"/>
</dbReference>
<accession>B4SFL5</accession>
<dbReference type="PANTHER" id="PTHR46797:SF1">
    <property type="entry name" value="METHYLPHOSPHONATE SYNTHASE"/>
    <property type="match status" value="1"/>
</dbReference>
<evidence type="ECO:0000256" key="1">
    <source>
        <dbReference type="ARBA" id="ARBA00023125"/>
    </source>
</evidence>
<gene>
    <name evidence="3" type="ordered locus">Ppha_0986</name>
</gene>
<dbReference type="GO" id="GO:0003700">
    <property type="term" value="F:DNA-binding transcription factor activity"/>
    <property type="evidence" value="ECO:0007669"/>
    <property type="project" value="TreeGrafter"/>
</dbReference>
<dbReference type="GO" id="GO:0005829">
    <property type="term" value="C:cytosol"/>
    <property type="evidence" value="ECO:0007669"/>
    <property type="project" value="TreeGrafter"/>
</dbReference>
<dbReference type="InterPro" id="IPR010982">
    <property type="entry name" value="Lambda_DNA-bd_dom_sf"/>
</dbReference>
<keyword evidence="4" id="KW-1185">Reference proteome</keyword>
<dbReference type="AlphaFoldDB" id="B4SFL5"/>
<organism evidence="3 4">
    <name type="scientific">Pelodictyon phaeoclathratiforme (strain DSM 5477 / BU-1)</name>
    <dbReference type="NCBI Taxonomy" id="324925"/>
    <lineage>
        <taxon>Bacteria</taxon>
        <taxon>Pseudomonadati</taxon>
        <taxon>Chlorobiota</taxon>
        <taxon>Chlorobiia</taxon>
        <taxon>Chlorobiales</taxon>
        <taxon>Chlorobiaceae</taxon>
        <taxon>Chlorobium/Pelodictyon group</taxon>
        <taxon>Pelodictyon</taxon>
    </lineage>
</organism>
<dbReference type="SMART" id="SM00530">
    <property type="entry name" value="HTH_XRE"/>
    <property type="match status" value="1"/>
</dbReference>
<reference evidence="3 4" key="1">
    <citation type="submission" date="2008-06" db="EMBL/GenBank/DDBJ databases">
        <title>Complete sequence of Pelodictyon phaeoclathratiforme BU-1.</title>
        <authorList>
            <consortium name="US DOE Joint Genome Institute"/>
            <person name="Lucas S."/>
            <person name="Copeland A."/>
            <person name="Lapidus A."/>
            <person name="Glavina del Rio T."/>
            <person name="Dalin E."/>
            <person name="Tice H."/>
            <person name="Bruce D."/>
            <person name="Goodwin L."/>
            <person name="Pitluck S."/>
            <person name="Schmutz J."/>
            <person name="Larimer F."/>
            <person name="Land M."/>
            <person name="Hauser L."/>
            <person name="Kyrpides N."/>
            <person name="Mikhailova N."/>
            <person name="Liu Z."/>
            <person name="Li T."/>
            <person name="Zhao F."/>
            <person name="Overmann J."/>
            <person name="Bryant D.A."/>
            <person name="Richardson P."/>
        </authorList>
    </citation>
    <scope>NUCLEOTIDE SEQUENCE [LARGE SCALE GENOMIC DNA]</scope>
    <source>
        <strain evidence="4">DSM 5477 / BU-1</strain>
    </source>
</reference>
<evidence type="ECO:0000259" key="2">
    <source>
        <dbReference type="PROSITE" id="PS50943"/>
    </source>
</evidence>
<dbReference type="InterPro" id="IPR001387">
    <property type="entry name" value="Cro/C1-type_HTH"/>
</dbReference>
<dbReference type="PROSITE" id="PS50943">
    <property type="entry name" value="HTH_CROC1"/>
    <property type="match status" value="1"/>
</dbReference>
<dbReference type="HOGENOM" id="CLU_136757_2_0_10"/>
<keyword evidence="1" id="KW-0238">DNA-binding</keyword>
<dbReference type="Gene3D" id="1.10.260.40">
    <property type="entry name" value="lambda repressor-like DNA-binding domains"/>
    <property type="match status" value="1"/>
</dbReference>
<dbReference type="Pfam" id="PF01381">
    <property type="entry name" value="HTH_3"/>
    <property type="match status" value="1"/>
</dbReference>
<protein>
    <submittedName>
        <fullName evidence="3">Transcriptional regulator, XRE family</fullName>
    </submittedName>
</protein>
<dbReference type="eggNOG" id="COG1396">
    <property type="taxonomic scope" value="Bacteria"/>
</dbReference>
<dbReference type="EMBL" id="CP001110">
    <property type="protein sequence ID" value="ACF43270.1"/>
    <property type="molecule type" value="Genomic_DNA"/>
</dbReference>
<dbReference type="STRING" id="324925.Ppha_0986"/>
<sequence length="130" mass="14600">MNAPVQVIERDGKPEWAVLPYDLYVQLTDDAEMLQDIRDYDSVKTAIDQGKEELIPGEVTFALLDGENPIKVWREYRGLTQQQLAETVGISTPYLSQIETSKRTGTTEVLLAVAKALNVTLDDIVFQTDK</sequence>
<feature type="domain" description="HTH cro/C1-type" evidence="2">
    <location>
        <begin position="70"/>
        <end position="124"/>
    </location>
</feature>